<keyword evidence="4 5" id="KW-0472">Membrane</keyword>
<sequence>MNSIGASLSTNKRFFRDNATNLDISKCRKAAKKVLETQGFYYFSSFITISIIIVLSLDRHPIEDSEKRVLNIIEGVLIILYTFETLIRISDYHRDFIRQNLLTVMDIILVLANIIEFIVRAAVVDDIWIDETDIFI</sequence>
<dbReference type="InParanoid" id="A0A0V0QWJ1"/>
<dbReference type="Pfam" id="PF00520">
    <property type="entry name" value="Ion_trans"/>
    <property type="match status" value="1"/>
</dbReference>
<feature type="domain" description="Ion transport" evidence="6">
    <location>
        <begin position="40"/>
        <end position="119"/>
    </location>
</feature>
<dbReference type="InterPro" id="IPR005821">
    <property type="entry name" value="Ion_trans_dom"/>
</dbReference>
<dbReference type="EMBL" id="LDAU01000096">
    <property type="protein sequence ID" value="KRX06410.1"/>
    <property type="molecule type" value="Genomic_DNA"/>
</dbReference>
<name>A0A0V0QWJ1_PSEPJ</name>
<accession>A0A0V0QWJ1</accession>
<proteinExistence type="predicted"/>
<evidence type="ECO:0000256" key="1">
    <source>
        <dbReference type="ARBA" id="ARBA00004141"/>
    </source>
</evidence>
<keyword evidence="8" id="KW-1185">Reference proteome</keyword>
<evidence type="ECO:0000256" key="4">
    <source>
        <dbReference type="ARBA" id="ARBA00023136"/>
    </source>
</evidence>
<organism evidence="7 8">
    <name type="scientific">Pseudocohnilembus persalinus</name>
    <name type="common">Ciliate</name>
    <dbReference type="NCBI Taxonomy" id="266149"/>
    <lineage>
        <taxon>Eukaryota</taxon>
        <taxon>Sar</taxon>
        <taxon>Alveolata</taxon>
        <taxon>Ciliophora</taxon>
        <taxon>Intramacronucleata</taxon>
        <taxon>Oligohymenophorea</taxon>
        <taxon>Scuticociliatia</taxon>
        <taxon>Philasterida</taxon>
        <taxon>Pseudocohnilembidae</taxon>
        <taxon>Pseudocohnilembus</taxon>
    </lineage>
</organism>
<evidence type="ECO:0000256" key="3">
    <source>
        <dbReference type="ARBA" id="ARBA00022989"/>
    </source>
</evidence>
<protein>
    <recommendedName>
        <fullName evidence="6">Ion transport domain-containing protein</fullName>
    </recommendedName>
</protein>
<comment type="subcellular location">
    <subcellularLocation>
        <location evidence="1">Membrane</location>
        <topology evidence="1">Multi-pass membrane protein</topology>
    </subcellularLocation>
</comment>
<feature type="transmembrane region" description="Helical" evidence="5">
    <location>
        <begin position="39"/>
        <end position="57"/>
    </location>
</feature>
<evidence type="ECO:0000259" key="6">
    <source>
        <dbReference type="Pfam" id="PF00520"/>
    </source>
</evidence>
<dbReference type="Gene3D" id="1.20.120.350">
    <property type="entry name" value="Voltage-gated potassium channels. Chain C"/>
    <property type="match status" value="1"/>
</dbReference>
<dbReference type="InterPro" id="IPR027359">
    <property type="entry name" value="Volt_channel_dom_sf"/>
</dbReference>
<evidence type="ECO:0000256" key="5">
    <source>
        <dbReference type="SAM" id="Phobius"/>
    </source>
</evidence>
<gene>
    <name evidence="7" type="ORF">PPERSA_05023</name>
</gene>
<feature type="transmembrane region" description="Helical" evidence="5">
    <location>
        <begin position="69"/>
        <end position="89"/>
    </location>
</feature>
<dbReference type="AlphaFoldDB" id="A0A0V0QWJ1"/>
<comment type="caution">
    <text evidence="7">The sequence shown here is derived from an EMBL/GenBank/DDBJ whole genome shotgun (WGS) entry which is preliminary data.</text>
</comment>
<dbReference type="Proteomes" id="UP000054937">
    <property type="component" value="Unassembled WGS sequence"/>
</dbReference>
<evidence type="ECO:0000313" key="7">
    <source>
        <dbReference type="EMBL" id="KRX06410.1"/>
    </source>
</evidence>
<feature type="transmembrane region" description="Helical" evidence="5">
    <location>
        <begin position="101"/>
        <end position="123"/>
    </location>
</feature>
<evidence type="ECO:0000256" key="2">
    <source>
        <dbReference type="ARBA" id="ARBA00022692"/>
    </source>
</evidence>
<keyword evidence="2 5" id="KW-0812">Transmembrane</keyword>
<evidence type="ECO:0000313" key="8">
    <source>
        <dbReference type="Proteomes" id="UP000054937"/>
    </source>
</evidence>
<keyword evidence="3 5" id="KW-1133">Transmembrane helix</keyword>
<dbReference type="GO" id="GO:0016020">
    <property type="term" value="C:membrane"/>
    <property type="evidence" value="ECO:0007669"/>
    <property type="project" value="UniProtKB-SubCell"/>
</dbReference>
<dbReference type="GO" id="GO:0005216">
    <property type="term" value="F:monoatomic ion channel activity"/>
    <property type="evidence" value="ECO:0007669"/>
    <property type="project" value="InterPro"/>
</dbReference>
<reference evidence="7 8" key="1">
    <citation type="journal article" date="2015" name="Sci. Rep.">
        <title>Genome of the facultative scuticociliatosis pathogen Pseudocohnilembus persalinus provides insight into its virulence through horizontal gene transfer.</title>
        <authorList>
            <person name="Xiong J."/>
            <person name="Wang G."/>
            <person name="Cheng J."/>
            <person name="Tian M."/>
            <person name="Pan X."/>
            <person name="Warren A."/>
            <person name="Jiang C."/>
            <person name="Yuan D."/>
            <person name="Miao W."/>
        </authorList>
    </citation>
    <scope>NUCLEOTIDE SEQUENCE [LARGE SCALE GENOMIC DNA]</scope>
    <source>
        <strain evidence="7">36N120E</strain>
    </source>
</reference>